<reference evidence="1 2" key="1">
    <citation type="submission" date="2018-10" db="EMBL/GenBank/DDBJ databases">
        <title>A high-quality apple genome assembly.</title>
        <authorList>
            <person name="Hu J."/>
        </authorList>
    </citation>
    <scope>NUCLEOTIDE SEQUENCE [LARGE SCALE GENOMIC DNA]</scope>
    <source>
        <strain evidence="2">cv. HFTH1</strain>
        <tissue evidence="1">Young leaf</tissue>
    </source>
</reference>
<protein>
    <submittedName>
        <fullName evidence="1">Uncharacterized protein</fullName>
    </submittedName>
</protein>
<gene>
    <name evidence="1" type="ORF">DVH24_037797</name>
</gene>
<keyword evidence="2" id="KW-1185">Reference proteome</keyword>
<dbReference type="Proteomes" id="UP000290289">
    <property type="component" value="Chromosome 5"/>
</dbReference>
<proteinExistence type="predicted"/>
<sequence length="70" mass="7942">METVKVTPIAKLRAYTKDKIKIHNNAVEAFASDIGYEVVASKIKADDCYEIMNFRAIRIIGQYKVVPHDT</sequence>
<organism evidence="1 2">
    <name type="scientific">Malus domestica</name>
    <name type="common">Apple</name>
    <name type="synonym">Pyrus malus</name>
    <dbReference type="NCBI Taxonomy" id="3750"/>
    <lineage>
        <taxon>Eukaryota</taxon>
        <taxon>Viridiplantae</taxon>
        <taxon>Streptophyta</taxon>
        <taxon>Embryophyta</taxon>
        <taxon>Tracheophyta</taxon>
        <taxon>Spermatophyta</taxon>
        <taxon>Magnoliopsida</taxon>
        <taxon>eudicotyledons</taxon>
        <taxon>Gunneridae</taxon>
        <taxon>Pentapetalae</taxon>
        <taxon>rosids</taxon>
        <taxon>fabids</taxon>
        <taxon>Rosales</taxon>
        <taxon>Rosaceae</taxon>
        <taxon>Amygdaloideae</taxon>
        <taxon>Maleae</taxon>
        <taxon>Malus</taxon>
    </lineage>
</organism>
<evidence type="ECO:0000313" key="2">
    <source>
        <dbReference type="Proteomes" id="UP000290289"/>
    </source>
</evidence>
<dbReference type="AlphaFoldDB" id="A0A498JWH0"/>
<dbReference type="EMBL" id="RDQH01000331">
    <property type="protein sequence ID" value="RXI00249.1"/>
    <property type="molecule type" value="Genomic_DNA"/>
</dbReference>
<name>A0A498JWH0_MALDO</name>
<evidence type="ECO:0000313" key="1">
    <source>
        <dbReference type="EMBL" id="RXI00249.1"/>
    </source>
</evidence>
<accession>A0A498JWH0</accession>
<comment type="caution">
    <text evidence="1">The sequence shown here is derived from an EMBL/GenBank/DDBJ whole genome shotgun (WGS) entry which is preliminary data.</text>
</comment>